<dbReference type="HOGENOM" id="CLU_068979_7_0_5"/>
<evidence type="ECO:0000313" key="3">
    <source>
        <dbReference type="EMBL" id="ACP21656.1"/>
    </source>
</evidence>
<sequence length="255" mass="28186">MREGSKAENQGARVWDRFLTERDREVVGIAGYGARQGFGTRPAVLVVDVNYAFCGDRREPVQDSILRWRQSGGEEAWDALPTLSGLIGLARSKGLPLIYTTGAEREDKWDRGSWLWKNSRSRERPKAVELDGNTIMPQIAPAPQDVVIHKQKPSAFHGTNLLDYLFLFKCDSLIVMGTATSGCVRATVVDAFSHNLRVTVVEDGCFERCQASHAMSLFDMNSKYADVLPSGEVRTFMEGLEAGLFDLPAGSRGKA</sequence>
<reference evidence="3 4" key="2">
    <citation type="journal article" date="2009" name="Appl. Environ. Microbiol.">
        <title>Rhizobium sp. strain NGR234 possesses a remarkable number of secretion systems.</title>
        <authorList>
            <person name="Schmeisser C."/>
            <person name="Liesegang H."/>
            <person name="Krysciak D."/>
            <person name="Bakkou N."/>
            <person name="Le Quere A."/>
            <person name="Wollherr A."/>
            <person name="Heinemeyer I."/>
            <person name="Morgenstern B."/>
            <person name="Pommerening-Roeser A."/>
            <person name="Flores M."/>
            <person name="Palacios R."/>
            <person name="Brenner S."/>
            <person name="Gottschalk G."/>
            <person name="Schmitz R.A."/>
            <person name="Broughton W.J."/>
            <person name="Perret X."/>
            <person name="Strittmatter A.W."/>
            <person name="Streit W.R."/>
        </authorList>
    </citation>
    <scope>NUCLEOTIDE SEQUENCE [LARGE SCALE GENOMIC DNA]</scope>
    <source>
        <strain evidence="4">NBRC 101917 / NGR234</strain>
    </source>
</reference>
<dbReference type="InterPro" id="IPR036380">
    <property type="entry name" value="Isochorismatase-like_sf"/>
</dbReference>
<evidence type="ECO:0000259" key="2">
    <source>
        <dbReference type="Pfam" id="PF00857"/>
    </source>
</evidence>
<dbReference type="Gene3D" id="3.40.50.850">
    <property type="entry name" value="Isochorismatase-like"/>
    <property type="match status" value="1"/>
</dbReference>
<dbReference type="GO" id="GO:0050127">
    <property type="term" value="F:N-carbamoylsarcosine amidase activity"/>
    <property type="evidence" value="ECO:0007669"/>
    <property type="project" value="UniProtKB-EC"/>
</dbReference>
<evidence type="ECO:0000256" key="1">
    <source>
        <dbReference type="ARBA" id="ARBA00022801"/>
    </source>
</evidence>
<geneLocation type="plasmid" evidence="4">
    <name>sym pNGR234b</name>
</geneLocation>
<dbReference type="InterPro" id="IPR000868">
    <property type="entry name" value="Isochorismatase-like_dom"/>
</dbReference>
<dbReference type="KEGG" id="rhi:NGR_b01900"/>
<gene>
    <name evidence="3" type="ordered locus">NGR_b01900</name>
</gene>
<organism evidence="3 4">
    <name type="scientific">Sinorhizobium fredii (strain NBRC 101917 / NGR234)</name>
    <dbReference type="NCBI Taxonomy" id="394"/>
    <lineage>
        <taxon>Bacteria</taxon>
        <taxon>Pseudomonadati</taxon>
        <taxon>Pseudomonadota</taxon>
        <taxon>Alphaproteobacteria</taxon>
        <taxon>Hyphomicrobiales</taxon>
        <taxon>Rhizobiaceae</taxon>
        <taxon>Sinorhizobium/Ensifer group</taxon>
        <taxon>Sinorhizobium</taxon>
    </lineage>
</organism>
<accession>C3KNJ8</accession>
<reference evidence="4" key="1">
    <citation type="journal article" date="2004" name="J. Bacteriol.">
        <title>An evolutionary hot spot: the pNGR234b replicon of Rhizobium sp. strain NGR234.</title>
        <authorList>
            <person name="Streit W.R."/>
            <person name="Schmitz R.A."/>
            <person name="Perret X."/>
            <person name="Staehelin C."/>
            <person name="Deakin W.J."/>
            <person name="Raasch C."/>
            <person name="Liesegang H."/>
            <person name="Broughton W.J."/>
        </authorList>
    </citation>
    <scope>NUCLEOTIDE SEQUENCE [LARGE SCALE GENOMIC DNA]</scope>
    <source>
        <strain evidence="4">NBRC 101917 / NGR234</strain>
    </source>
</reference>
<evidence type="ECO:0000313" key="4">
    <source>
        <dbReference type="Proteomes" id="UP000001054"/>
    </source>
</evidence>
<dbReference type="PANTHER" id="PTHR43540">
    <property type="entry name" value="PEROXYUREIDOACRYLATE/UREIDOACRYLATE AMIDOHYDROLASE-RELATED"/>
    <property type="match status" value="1"/>
</dbReference>
<keyword evidence="3" id="KW-0614">Plasmid</keyword>
<dbReference type="AlphaFoldDB" id="C3KNJ8"/>
<keyword evidence="4" id="KW-1185">Reference proteome</keyword>
<dbReference type="Pfam" id="PF00857">
    <property type="entry name" value="Isochorismatase"/>
    <property type="match status" value="1"/>
</dbReference>
<name>C3KNJ8_SINFN</name>
<dbReference type="Proteomes" id="UP000001054">
    <property type="component" value="Plasmid pNGR234b"/>
</dbReference>
<dbReference type="OrthoDB" id="7500697at2"/>
<dbReference type="SUPFAM" id="SSF52499">
    <property type="entry name" value="Isochorismatase-like hydrolases"/>
    <property type="match status" value="1"/>
</dbReference>
<protein>
    <submittedName>
        <fullName evidence="3">N-carbamoylsarcosine amidase</fullName>
        <ecNumber evidence="3">3.5.1.59</ecNumber>
    </submittedName>
</protein>
<keyword evidence="1 3" id="KW-0378">Hydrolase</keyword>
<dbReference type="EMBL" id="CP000874">
    <property type="protein sequence ID" value="ACP21656.1"/>
    <property type="molecule type" value="Genomic_DNA"/>
</dbReference>
<dbReference type="RefSeq" id="WP_012706255.1">
    <property type="nucleotide sequence ID" value="NC_012586.1"/>
</dbReference>
<dbReference type="PATRIC" id="fig|394.7.peg.635"/>
<dbReference type="InterPro" id="IPR050272">
    <property type="entry name" value="Isochorismatase-like_hydrls"/>
</dbReference>
<dbReference type="PANTHER" id="PTHR43540:SF1">
    <property type="entry name" value="ISOCHORISMATASE HYDROLASE"/>
    <property type="match status" value="1"/>
</dbReference>
<proteinExistence type="predicted"/>
<feature type="domain" description="Isochorismatase-like" evidence="2">
    <location>
        <begin position="43"/>
        <end position="228"/>
    </location>
</feature>
<dbReference type="EC" id="3.5.1.59" evidence="3"/>